<evidence type="ECO:0008006" key="4">
    <source>
        <dbReference type="Google" id="ProtNLM"/>
    </source>
</evidence>
<gene>
    <name evidence="2" type="ORF">BLA15945_03620</name>
</gene>
<dbReference type="Gene3D" id="1.25.40.10">
    <property type="entry name" value="Tetratricopeptide repeat domain"/>
    <property type="match status" value="1"/>
</dbReference>
<evidence type="ECO:0000256" key="1">
    <source>
        <dbReference type="SAM" id="SignalP"/>
    </source>
</evidence>
<organism evidence="2 3">
    <name type="scientific">Burkholderia lata (strain ATCC 17760 / DSM 23089 / LMG 22485 / NCIMB 9086 / R18194 / 383)</name>
    <dbReference type="NCBI Taxonomy" id="482957"/>
    <lineage>
        <taxon>Bacteria</taxon>
        <taxon>Pseudomonadati</taxon>
        <taxon>Pseudomonadota</taxon>
        <taxon>Betaproteobacteria</taxon>
        <taxon>Burkholderiales</taxon>
        <taxon>Burkholderiaceae</taxon>
        <taxon>Burkholderia</taxon>
        <taxon>Burkholderia cepacia complex</taxon>
    </lineage>
</organism>
<dbReference type="PANTHER" id="PTHR45588:SF1">
    <property type="entry name" value="WW DOMAIN-CONTAINING PROTEIN"/>
    <property type="match status" value="1"/>
</dbReference>
<feature type="chain" id="PRO_5027116521" description="Tetratricopeptide repeat protein" evidence="1">
    <location>
        <begin position="42"/>
        <end position="634"/>
    </location>
</feature>
<protein>
    <recommendedName>
        <fullName evidence="4">Tetratricopeptide repeat protein</fullName>
    </recommendedName>
</protein>
<dbReference type="InterPro" id="IPR011990">
    <property type="entry name" value="TPR-like_helical_dom_sf"/>
</dbReference>
<accession>A0A6P2M1M6</accession>
<evidence type="ECO:0000313" key="2">
    <source>
        <dbReference type="EMBL" id="VWB75782.1"/>
    </source>
</evidence>
<dbReference type="PANTHER" id="PTHR45588">
    <property type="entry name" value="TPR DOMAIN-CONTAINING PROTEIN"/>
    <property type="match status" value="1"/>
</dbReference>
<keyword evidence="1" id="KW-0732">Signal</keyword>
<reference evidence="2 3" key="1">
    <citation type="submission" date="2019-09" db="EMBL/GenBank/DDBJ databases">
        <authorList>
            <person name="Depoorter E."/>
        </authorList>
    </citation>
    <scope>NUCLEOTIDE SEQUENCE [LARGE SCALE GENOMIC DNA]</scope>
    <source>
        <strain evidence="2">R-15945</strain>
    </source>
</reference>
<sequence length="634" mass="71090">MGATGNRSRSCGGKCRNGLRQACVSAAIGLAAALGAPGAMSASGGDTHGAAVHDMHGMASEHMMSMLPGSKASISLAEIAANDPEPPTDFDIGTLTKKIKTANPETQALFDQGLRFYCAFNFRESYRAFKAALKRDPDCVMCRWGIAMSLGVNINQLDQPEQDRRIAQQMLNDALRIREADPKERALVEAVLPRYEAHRQIPGELERQARRNKDYAGAMTALARRYPDDPDIQTQYADAVMNLKPWEYWDRQGNAAYREIPPAVDAVEDGLKDHADHMALVHWYIHIREGSTEPDAVTPFANKLPALAPGAGHLVHMPSHIYYRTGDHLKSFEANRNATASDEAYFSKVDAGRPGGIDHPDGDRYRWGYYRHNIHFALASAIMTGNVEDMNWAADRLRRSEGEGVTFRTDRYRGVYYQALPYFKAPDEIIQQPPPGGTAKDWRFARISWDYAQVLAYVRKRDVQRARGAYLKLEEDVIAFRNERRDEVMGHQAAQIMQAVARARIDQMNGDARGGVRVLEHSVRLQDAMNYDEPPYWMVPVRQTLAALLIDLGRYDNAIDTLHASLGGDDPNRNLYMNFKGNGWAYFGLTQAYERKGIENLTPDQRRDYDSARKRLAEYCPPGSEACALSLDRM</sequence>
<feature type="signal peptide" evidence="1">
    <location>
        <begin position="1"/>
        <end position="41"/>
    </location>
</feature>
<name>A0A6P2M1M6_BURL3</name>
<dbReference type="AlphaFoldDB" id="A0A6P2M1M6"/>
<evidence type="ECO:0000313" key="3">
    <source>
        <dbReference type="Proteomes" id="UP000494174"/>
    </source>
</evidence>
<dbReference type="Proteomes" id="UP000494174">
    <property type="component" value="Unassembled WGS sequence"/>
</dbReference>
<dbReference type="EMBL" id="CABVPU010000012">
    <property type="protein sequence ID" value="VWB75782.1"/>
    <property type="molecule type" value="Genomic_DNA"/>
</dbReference>
<proteinExistence type="predicted"/>